<evidence type="ECO:0000259" key="1">
    <source>
        <dbReference type="Pfam" id="PF12697"/>
    </source>
</evidence>
<dbReference type="PANTHER" id="PTHR43265:SF1">
    <property type="entry name" value="ESTERASE ESTD"/>
    <property type="match status" value="1"/>
</dbReference>
<keyword evidence="2" id="KW-0378">Hydrolase</keyword>
<evidence type="ECO:0000313" key="2">
    <source>
        <dbReference type="EMBL" id="KWT70232.1"/>
    </source>
</evidence>
<dbReference type="InterPro" id="IPR053145">
    <property type="entry name" value="AB_hydrolase_Est10"/>
</dbReference>
<dbReference type="AlphaFoldDB" id="A0A109BLK4"/>
<reference evidence="2 3" key="1">
    <citation type="submission" date="2015-10" db="EMBL/GenBank/DDBJ databases">
        <title>Transcriptomic analysis of a linuron degrading triple-species bacterial consortium.</title>
        <authorList>
            <person name="Albers P."/>
        </authorList>
    </citation>
    <scope>NUCLEOTIDE SEQUENCE [LARGE SCALE GENOMIC DNA]</scope>
    <source>
        <strain evidence="2 3">WDL6</strain>
    </source>
</reference>
<dbReference type="GO" id="GO:0052689">
    <property type="term" value="F:carboxylic ester hydrolase activity"/>
    <property type="evidence" value="ECO:0007669"/>
    <property type="project" value="TreeGrafter"/>
</dbReference>
<dbReference type="Gene3D" id="3.40.50.1820">
    <property type="entry name" value="alpha/beta hydrolase"/>
    <property type="match status" value="1"/>
</dbReference>
<comment type="caution">
    <text evidence="2">The sequence shown here is derived from an EMBL/GenBank/DDBJ whole genome shotgun (WGS) entry which is preliminary data.</text>
</comment>
<sequence>MTVVTQSATADAPALNALKFKSESIEAPGPNGPLQGTLLIPQPAAAMTAGVRASAPVVLIVPGSGPTDQDGNNPLGVKAASYRLLAEYLATRGIASVRVDKRGMFGSAQAVSDPNAVTIGDYADDVRTWVQSIIARTGAPCVWVLGHSEGGLVALASDNTTAKASDSDICGLILISAPGRRLGDVLRAQLKANPANAPVLAQALDAISALESGRRVDADKLDPALLSLFHPAVQGFLIDALARDPAELIASYRKPMLIVQGRADLQTDVKDAKRLKEANAEAHLVLLDNVNHVLKRVPADDQAANLASYADPGLPLASEVGEAIADFIARHQPQ</sequence>
<dbReference type="EMBL" id="LMTR01000033">
    <property type="protein sequence ID" value="KWT70232.1"/>
    <property type="molecule type" value="Genomic_DNA"/>
</dbReference>
<dbReference type="PANTHER" id="PTHR43265">
    <property type="entry name" value="ESTERASE ESTD"/>
    <property type="match status" value="1"/>
</dbReference>
<name>A0A109BLK4_HYPSL</name>
<protein>
    <submittedName>
        <fullName evidence="2">Hydrolase, alpha/beta fold family</fullName>
    </submittedName>
</protein>
<feature type="domain" description="AB hydrolase-1" evidence="1">
    <location>
        <begin position="58"/>
        <end position="304"/>
    </location>
</feature>
<gene>
    <name evidence="2" type="ORF">APY04_1057</name>
</gene>
<dbReference type="Proteomes" id="UP000059074">
    <property type="component" value="Unassembled WGS sequence"/>
</dbReference>
<keyword evidence="3" id="KW-1185">Reference proteome</keyword>
<dbReference type="InterPro" id="IPR000073">
    <property type="entry name" value="AB_hydrolase_1"/>
</dbReference>
<dbReference type="Pfam" id="PF12697">
    <property type="entry name" value="Abhydrolase_6"/>
    <property type="match status" value="1"/>
</dbReference>
<dbReference type="InterPro" id="IPR029058">
    <property type="entry name" value="AB_hydrolase_fold"/>
</dbReference>
<dbReference type="STRING" id="121290.APY04_1057"/>
<evidence type="ECO:0000313" key="3">
    <source>
        <dbReference type="Proteomes" id="UP000059074"/>
    </source>
</evidence>
<accession>A0A109BLK4</accession>
<proteinExistence type="predicted"/>
<dbReference type="RefSeq" id="WP_245281832.1">
    <property type="nucleotide sequence ID" value="NZ_LMTR01000033.1"/>
</dbReference>
<organism evidence="2 3">
    <name type="scientific">Hyphomicrobium sulfonivorans</name>
    <dbReference type="NCBI Taxonomy" id="121290"/>
    <lineage>
        <taxon>Bacteria</taxon>
        <taxon>Pseudomonadati</taxon>
        <taxon>Pseudomonadota</taxon>
        <taxon>Alphaproteobacteria</taxon>
        <taxon>Hyphomicrobiales</taxon>
        <taxon>Hyphomicrobiaceae</taxon>
        <taxon>Hyphomicrobium</taxon>
    </lineage>
</organism>
<dbReference type="SUPFAM" id="SSF53474">
    <property type="entry name" value="alpha/beta-Hydrolases"/>
    <property type="match status" value="1"/>
</dbReference>
<dbReference type="PATRIC" id="fig|121290.4.peg.2257"/>